<proteinExistence type="predicted"/>
<protein>
    <submittedName>
        <fullName evidence="1">Uncharacterized protein</fullName>
    </submittedName>
</protein>
<evidence type="ECO:0000313" key="2">
    <source>
        <dbReference type="Proteomes" id="UP000547674"/>
    </source>
</evidence>
<gene>
    <name evidence="1" type="ORF">HKN21_06945</name>
</gene>
<sequence>MPAFSLYASGGVLWTETARLVREADDERAELHLERHAPEEAGEASLLVGPREPVDKNQLISVFGGLFK</sequence>
<name>A0A7Y2EAP6_UNCEI</name>
<dbReference type="AlphaFoldDB" id="A0A7Y2EAP6"/>
<accession>A0A7Y2EAP6</accession>
<reference evidence="1 2" key="1">
    <citation type="submission" date="2020-03" db="EMBL/GenBank/DDBJ databases">
        <title>Metabolic flexibility allows generalist bacteria to become dominant in a frequently disturbed ecosystem.</title>
        <authorList>
            <person name="Chen Y.-J."/>
            <person name="Leung P.M."/>
            <person name="Bay S.K."/>
            <person name="Hugenholtz P."/>
            <person name="Kessler A.J."/>
            <person name="Shelley G."/>
            <person name="Waite D.W."/>
            <person name="Cook P.L."/>
            <person name="Greening C."/>
        </authorList>
    </citation>
    <scope>NUCLEOTIDE SEQUENCE [LARGE SCALE GENOMIC DNA]</scope>
    <source>
        <strain evidence="1">SS_bin_28</strain>
    </source>
</reference>
<dbReference type="EMBL" id="JABDJR010000267">
    <property type="protein sequence ID" value="NNF06480.1"/>
    <property type="molecule type" value="Genomic_DNA"/>
</dbReference>
<evidence type="ECO:0000313" key="1">
    <source>
        <dbReference type="EMBL" id="NNF06480.1"/>
    </source>
</evidence>
<comment type="caution">
    <text evidence="1">The sequence shown here is derived from an EMBL/GenBank/DDBJ whole genome shotgun (WGS) entry which is preliminary data.</text>
</comment>
<organism evidence="1 2">
    <name type="scientific">Eiseniibacteriota bacterium</name>
    <dbReference type="NCBI Taxonomy" id="2212470"/>
    <lineage>
        <taxon>Bacteria</taxon>
        <taxon>Candidatus Eiseniibacteriota</taxon>
    </lineage>
</organism>
<dbReference type="Proteomes" id="UP000547674">
    <property type="component" value="Unassembled WGS sequence"/>
</dbReference>